<comment type="caution">
    <text evidence="5">The sequence shown here is derived from an EMBL/GenBank/DDBJ whole genome shotgun (WGS) entry which is preliminary data.</text>
</comment>
<evidence type="ECO:0000313" key="5">
    <source>
        <dbReference type="EMBL" id="KAJ4462435.1"/>
    </source>
</evidence>
<evidence type="ECO:0000256" key="1">
    <source>
        <dbReference type="ARBA" id="ARBA00022574"/>
    </source>
</evidence>
<dbReference type="PRINTS" id="PR00320">
    <property type="entry name" value="GPROTEINBRPT"/>
</dbReference>
<feature type="repeat" description="WD" evidence="3">
    <location>
        <begin position="399"/>
        <end position="440"/>
    </location>
</feature>
<dbReference type="Gene3D" id="2.130.10.10">
    <property type="entry name" value="YVTN repeat-like/Quinoprotein amine dehydrogenase"/>
    <property type="match status" value="2"/>
</dbReference>
<feature type="repeat" description="WD" evidence="3">
    <location>
        <begin position="164"/>
        <end position="195"/>
    </location>
</feature>
<dbReference type="SMART" id="SM00320">
    <property type="entry name" value="WD40"/>
    <property type="match status" value="6"/>
</dbReference>
<dbReference type="PANTHER" id="PTHR19848:SF6">
    <property type="entry name" value="E3 UBIQUITIN-PROTEIN LIGASE TRAF7"/>
    <property type="match status" value="1"/>
</dbReference>
<dbReference type="Pfam" id="PF00400">
    <property type="entry name" value="WD40"/>
    <property type="match status" value="3"/>
</dbReference>
<organism evidence="5 6">
    <name type="scientific">Paratrimastix pyriformis</name>
    <dbReference type="NCBI Taxonomy" id="342808"/>
    <lineage>
        <taxon>Eukaryota</taxon>
        <taxon>Metamonada</taxon>
        <taxon>Preaxostyla</taxon>
        <taxon>Paratrimastigidae</taxon>
        <taxon>Paratrimastix</taxon>
    </lineage>
</organism>
<reference evidence="5" key="1">
    <citation type="journal article" date="2022" name="bioRxiv">
        <title>Genomics of Preaxostyla Flagellates Illuminates Evolutionary Transitions and the Path Towards Mitochondrial Loss.</title>
        <authorList>
            <person name="Novak L.V.F."/>
            <person name="Treitli S.C."/>
            <person name="Pyrih J."/>
            <person name="Halakuc P."/>
            <person name="Pipaliya S.V."/>
            <person name="Vacek V."/>
            <person name="Brzon O."/>
            <person name="Soukal P."/>
            <person name="Eme L."/>
            <person name="Dacks J.B."/>
            <person name="Karnkowska A."/>
            <person name="Elias M."/>
            <person name="Hampl V."/>
        </authorList>
    </citation>
    <scope>NUCLEOTIDE SEQUENCE</scope>
    <source>
        <strain evidence="5">RCP-MX</strain>
    </source>
</reference>
<dbReference type="PROSITE" id="PS50082">
    <property type="entry name" value="WD_REPEATS_2"/>
    <property type="match status" value="2"/>
</dbReference>
<protein>
    <submittedName>
        <fullName evidence="5">Phosphoenolpyruvate carboxykinase</fullName>
    </submittedName>
</protein>
<feature type="region of interest" description="Disordered" evidence="4">
    <location>
        <begin position="97"/>
        <end position="126"/>
    </location>
</feature>
<evidence type="ECO:0000256" key="2">
    <source>
        <dbReference type="ARBA" id="ARBA00022737"/>
    </source>
</evidence>
<dbReference type="CDD" id="cd00200">
    <property type="entry name" value="WD40"/>
    <property type="match status" value="1"/>
</dbReference>
<evidence type="ECO:0000256" key="3">
    <source>
        <dbReference type="PROSITE-ProRule" id="PRU00221"/>
    </source>
</evidence>
<name>A0ABQ8V033_9EUKA</name>
<dbReference type="InterPro" id="IPR001680">
    <property type="entry name" value="WD40_rpt"/>
</dbReference>
<dbReference type="InterPro" id="IPR011047">
    <property type="entry name" value="Quinoprotein_ADH-like_sf"/>
</dbReference>
<dbReference type="Proteomes" id="UP001141327">
    <property type="component" value="Unassembled WGS sequence"/>
</dbReference>
<evidence type="ECO:0000256" key="4">
    <source>
        <dbReference type="SAM" id="MobiDB-lite"/>
    </source>
</evidence>
<proteinExistence type="predicted"/>
<keyword evidence="6" id="KW-1185">Reference proteome</keyword>
<dbReference type="InterPro" id="IPR020472">
    <property type="entry name" value="WD40_PAC1"/>
</dbReference>
<dbReference type="SUPFAM" id="SSF50998">
    <property type="entry name" value="Quinoprotein alcohol dehydrogenase-like"/>
    <property type="match status" value="1"/>
</dbReference>
<dbReference type="EMBL" id="JAPMOS010000003">
    <property type="protein sequence ID" value="KAJ4462435.1"/>
    <property type="molecule type" value="Genomic_DNA"/>
</dbReference>
<dbReference type="InterPro" id="IPR019775">
    <property type="entry name" value="WD40_repeat_CS"/>
</dbReference>
<keyword evidence="1 3" id="KW-0853">WD repeat</keyword>
<evidence type="ECO:0000313" key="6">
    <source>
        <dbReference type="Proteomes" id="UP001141327"/>
    </source>
</evidence>
<gene>
    <name evidence="5" type="ORF">PAPYR_1071</name>
</gene>
<accession>A0ABQ8V033</accession>
<sequence length="503" mass="53214">MGAGVSCWPWERPQPSASPRSPSRGRTSACGTASGASFACTALTAPTAPHAGAPEASTPADAPRAHRRNPAHGRTGSEPPVVDIARILRPSLNSRSTLMLSSHGPAGPTGPAAREPPMQARHPPPAPRRAAILLPRIRPSAVPPAHHLCHPPSDAGLLVCVGRLEGHTGPVTAMCVARDMLLTASQDRSIRVWDLGSRGCIEWADEHRDGVRALCTNIPPTREEELRQAPPPPPPEGLPGLPAGGLVFSAARDRTVRAWALEPLRCVGLLPNGRADIHALLVAGDHLYGAGEEDRPGEGPVGILRVWDLHTLQCIRTVVAHKGTAFRLALAGDTLFTAGRDHSIKAWSVATLTCRRVLRPPHYDAVTALGVVGGRLYSGSRDRTVKEWDLASLHATRYAEAHADWIADLLPAEGAGLFFSAARDGLVKMWDAESLQFIDSFRASTGGVTALALYGALLITAGADRVARIWRFVEMSELAASDGVVTSAADFDPIMSGGEAPQS</sequence>
<keyword evidence="2" id="KW-0677">Repeat</keyword>
<dbReference type="PANTHER" id="PTHR19848">
    <property type="entry name" value="WD40 REPEAT PROTEIN"/>
    <property type="match status" value="1"/>
</dbReference>
<dbReference type="PROSITE" id="PS50294">
    <property type="entry name" value="WD_REPEATS_REGION"/>
    <property type="match status" value="1"/>
</dbReference>
<dbReference type="PROSITE" id="PS00678">
    <property type="entry name" value="WD_REPEATS_1"/>
    <property type="match status" value="1"/>
</dbReference>
<feature type="region of interest" description="Disordered" evidence="4">
    <location>
        <begin position="47"/>
        <end position="83"/>
    </location>
</feature>
<feature type="region of interest" description="Disordered" evidence="4">
    <location>
        <begin position="1"/>
        <end position="32"/>
    </location>
</feature>
<feature type="compositionally biased region" description="Low complexity" evidence="4">
    <location>
        <begin position="13"/>
        <end position="26"/>
    </location>
</feature>
<dbReference type="InterPro" id="IPR015943">
    <property type="entry name" value="WD40/YVTN_repeat-like_dom_sf"/>
</dbReference>